<name>X1ILW8_9ZZZZ</name>
<proteinExistence type="predicted"/>
<accession>X1ILW8</accession>
<dbReference type="InterPro" id="IPR012910">
    <property type="entry name" value="Plug_dom"/>
</dbReference>
<comment type="caution">
    <text evidence="2">The sequence shown here is derived from an EMBL/GenBank/DDBJ whole genome shotgun (WGS) entry which is preliminary data.</text>
</comment>
<evidence type="ECO:0000259" key="1">
    <source>
        <dbReference type="Pfam" id="PF07715"/>
    </source>
</evidence>
<protein>
    <recommendedName>
        <fullName evidence="1">TonB-dependent receptor plug domain-containing protein</fullName>
    </recommendedName>
</protein>
<dbReference type="EMBL" id="BARU01029453">
    <property type="protein sequence ID" value="GAH67099.1"/>
    <property type="molecule type" value="Genomic_DNA"/>
</dbReference>
<gene>
    <name evidence="2" type="ORF">S03H2_46854</name>
</gene>
<feature type="non-terminal residue" evidence="2">
    <location>
        <position position="267"/>
    </location>
</feature>
<dbReference type="InterPro" id="IPR037066">
    <property type="entry name" value="Plug_dom_sf"/>
</dbReference>
<dbReference type="SUPFAM" id="SSF56935">
    <property type="entry name" value="Porins"/>
    <property type="match status" value="1"/>
</dbReference>
<organism evidence="2">
    <name type="scientific">marine sediment metagenome</name>
    <dbReference type="NCBI Taxonomy" id="412755"/>
    <lineage>
        <taxon>unclassified sequences</taxon>
        <taxon>metagenomes</taxon>
        <taxon>ecological metagenomes</taxon>
    </lineage>
</organism>
<dbReference type="PANTHER" id="PTHR47234:SF3">
    <property type="entry name" value="SECRETIN_TONB SHORT N-TERMINAL DOMAIN-CONTAINING PROTEIN"/>
    <property type="match status" value="1"/>
</dbReference>
<dbReference type="InterPro" id="IPR039426">
    <property type="entry name" value="TonB-dep_rcpt-like"/>
</dbReference>
<evidence type="ECO:0000313" key="2">
    <source>
        <dbReference type="EMBL" id="GAH67099.1"/>
    </source>
</evidence>
<dbReference type="Gene3D" id="2.170.130.10">
    <property type="entry name" value="TonB-dependent receptor, plug domain"/>
    <property type="match status" value="1"/>
</dbReference>
<sequence length="267" mass="27701">STLAAAQSAEKSQQPASSLDTVIVTGTRAVNRTEAESLSPIDVLTPKDLDSTGSSDLGSALSSLLPSLDFPITPIGGSAATIRPVVLRGLSPDQVMILVDGKRYHTSSYIQLNGGPTYGSAPVDINSIPMSAIDHIEVLRDGASAQYGSDAIAGVINIVLKHGAREGSNGISVNAGQRSKGDGAQNGLGGSYGFSFGARDEDGKAPGWVRVSLDYQNAMKTNRAYNTDRATTAPGALPAGKFSYQRYGLPAIVSYQGLVSFGYTFSP</sequence>
<dbReference type="AlphaFoldDB" id="X1ILW8"/>
<dbReference type="PANTHER" id="PTHR47234">
    <property type="match status" value="1"/>
</dbReference>
<reference evidence="2" key="1">
    <citation type="journal article" date="2014" name="Front. Microbiol.">
        <title>High frequency of phylogenetically diverse reductive dehalogenase-homologous genes in deep subseafloor sedimentary metagenomes.</title>
        <authorList>
            <person name="Kawai M."/>
            <person name="Futagami T."/>
            <person name="Toyoda A."/>
            <person name="Takaki Y."/>
            <person name="Nishi S."/>
            <person name="Hori S."/>
            <person name="Arai W."/>
            <person name="Tsubouchi T."/>
            <person name="Morono Y."/>
            <person name="Uchiyama I."/>
            <person name="Ito T."/>
            <person name="Fujiyama A."/>
            <person name="Inagaki F."/>
            <person name="Takami H."/>
        </authorList>
    </citation>
    <scope>NUCLEOTIDE SEQUENCE</scope>
    <source>
        <strain evidence="2">Expedition CK06-06</strain>
    </source>
</reference>
<feature type="domain" description="TonB-dependent receptor plug" evidence="1">
    <location>
        <begin position="36"/>
        <end position="155"/>
    </location>
</feature>
<dbReference type="PROSITE" id="PS52016">
    <property type="entry name" value="TONB_DEPENDENT_REC_3"/>
    <property type="match status" value="1"/>
</dbReference>
<dbReference type="Pfam" id="PF07715">
    <property type="entry name" value="Plug"/>
    <property type="match status" value="1"/>
</dbReference>
<feature type="non-terminal residue" evidence="2">
    <location>
        <position position="1"/>
    </location>
</feature>